<reference evidence="2" key="1">
    <citation type="submission" date="2018-11" db="EMBL/GenBank/DDBJ databases">
        <authorList>
            <consortium name="Pathogen Informatics"/>
        </authorList>
    </citation>
    <scope>NUCLEOTIDE SEQUENCE</scope>
</reference>
<accession>A0A3S5FE74</accession>
<protein>
    <recommendedName>
        <fullName evidence="4">Ig-like domain-containing protein</fullName>
    </recommendedName>
</protein>
<dbReference type="Proteomes" id="UP000784294">
    <property type="component" value="Unassembled WGS sequence"/>
</dbReference>
<evidence type="ECO:0000313" key="3">
    <source>
        <dbReference type="Proteomes" id="UP000784294"/>
    </source>
</evidence>
<dbReference type="InterPro" id="IPR013783">
    <property type="entry name" value="Ig-like_fold"/>
</dbReference>
<name>A0A3S5FE74_9PLAT</name>
<evidence type="ECO:0008006" key="4">
    <source>
        <dbReference type="Google" id="ProtNLM"/>
    </source>
</evidence>
<dbReference type="Gene3D" id="2.60.40.10">
    <property type="entry name" value="Immunoglobulins"/>
    <property type="match status" value="1"/>
</dbReference>
<keyword evidence="3" id="KW-1185">Reference proteome</keyword>
<proteinExistence type="predicted"/>
<evidence type="ECO:0000313" key="2">
    <source>
        <dbReference type="EMBL" id="VEL23531.1"/>
    </source>
</evidence>
<organism evidence="2 3">
    <name type="scientific">Protopolystoma xenopodis</name>
    <dbReference type="NCBI Taxonomy" id="117903"/>
    <lineage>
        <taxon>Eukaryota</taxon>
        <taxon>Metazoa</taxon>
        <taxon>Spiralia</taxon>
        <taxon>Lophotrochozoa</taxon>
        <taxon>Platyhelminthes</taxon>
        <taxon>Monogenea</taxon>
        <taxon>Polyopisthocotylea</taxon>
        <taxon>Polystomatidea</taxon>
        <taxon>Polystomatidae</taxon>
        <taxon>Protopolystoma</taxon>
    </lineage>
</organism>
<feature type="chain" id="PRO_5018790076" description="Ig-like domain-containing protein" evidence="1">
    <location>
        <begin position="29"/>
        <end position="215"/>
    </location>
</feature>
<evidence type="ECO:0000256" key="1">
    <source>
        <dbReference type="SAM" id="SignalP"/>
    </source>
</evidence>
<keyword evidence="1" id="KW-0732">Signal</keyword>
<sequence>MHKFHLYHHFNCLLLLLFLAFFTKLAETYNHLNGLGPDEDPFVPNPNSVVQDFPVRYNGAGLSITAKTPSYFSRRRPYKLANPAATLVGADSILQVVPSNSSPPLKHSASSSLSSTTIQIYSSKTKPDKVSEQRHAHFHAAWRLAQQSAVDLSEYFIPLRSMINILNISSQDFGVYTCAMQNPLGSDEASTTLEELCQSFSILITISHLFSVLLA</sequence>
<dbReference type="EMBL" id="CAAALY010062432">
    <property type="protein sequence ID" value="VEL23531.1"/>
    <property type="molecule type" value="Genomic_DNA"/>
</dbReference>
<dbReference type="SUPFAM" id="SSF48726">
    <property type="entry name" value="Immunoglobulin"/>
    <property type="match status" value="1"/>
</dbReference>
<dbReference type="InterPro" id="IPR036179">
    <property type="entry name" value="Ig-like_dom_sf"/>
</dbReference>
<comment type="caution">
    <text evidence="2">The sequence shown here is derived from an EMBL/GenBank/DDBJ whole genome shotgun (WGS) entry which is preliminary data.</text>
</comment>
<dbReference type="AlphaFoldDB" id="A0A3S5FE74"/>
<feature type="signal peptide" evidence="1">
    <location>
        <begin position="1"/>
        <end position="28"/>
    </location>
</feature>
<gene>
    <name evidence="2" type="ORF">PXEA_LOCUS16971</name>
</gene>